<comment type="caution">
    <text evidence="1">The sequence shown here is derived from an EMBL/GenBank/DDBJ whole genome shotgun (WGS) entry which is preliminary data.</text>
</comment>
<dbReference type="EMBL" id="BARW01034242">
    <property type="protein sequence ID" value="GAJ04340.1"/>
    <property type="molecule type" value="Genomic_DNA"/>
</dbReference>
<dbReference type="AlphaFoldDB" id="X1VD99"/>
<feature type="non-terminal residue" evidence="1">
    <location>
        <position position="1"/>
    </location>
</feature>
<evidence type="ECO:0000313" key="1">
    <source>
        <dbReference type="EMBL" id="GAJ04340.1"/>
    </source>
</evidence>
<sequence length="31" mass="3752">ILEYNLSFIKYHLIFFNYIKCEIIKTEISVG</sequence>
<organism evidence="1">
    <name type="scientific">marine sediment metagenome</name>
    <dbReference type="NCBI Taxonomy" id="412755"/>
    <lineage>
        <taxon>unclassified sequences</taxon>
        <taxon>metagenomes</taxon>
        <taxon>ecological metagenomes</taxon>
    </lineage>
</organism>
<accession>X1VD99</accession>
<protein>
    <submittedName>
        <fullName evidence="1">Uncharacterized protein</fullName>
    </submittedName>
</protein>
<reference evidence="1" key="1">
    <citation type="journal article" date="2014" name="Front. Microbiol.">
        <title>High frequency of phylogenetically diverse reductive dehalogenase-homologous genes in deep subseafloor sedimentary metagenomes.</title>
        <authorList>
            <person name="Kawai M."/>
            <person name="Futagami T."/>
            <person name="Toyoda A."/>
            <person name="Takaki Y."/>
            <person name="Nishi S."/>
            <person name="Hori S."/>
            <person name="Arai W."/>
            <person name="Tsubouchi T."/>
            <person name="Morono Y."/>
            <person name="Uchiyama I."/>
            <person name="Ito T."/>
            <person name="Fujiyama A."/>
            <person name="Inagaki F."/>
            <person name="Takami H."/>
        </authorList>
    </citation>
    <scope>NUCLEOTIDE SEQUENCE</scope>
    <source>
        <strain evidence="1">Expedition CK06-06</strain>
    </source>
</reference>
<name>X1VD99_9ZZZZ</name>
<proteinExistence type="predicted"/>
<gene>
    <name evidence="1" type="ORF">S12H4_53714</name>
</gene>